<protein>
    <recommendedName>
        <fullName evidence="1">Coenzyme Q-binding protein COQ10 START domain-containing protein</fullName>
    </recommendedName>
</protein>
<dbReference type="SUPFAM" id="SSF55961">
    <property type="entry name" value="Bet v1-like"/>
    <property type="match status" value="1"/>
</dbReference>
<evidence type="ECO:0000259" key="1">
    <source>
        <dbReference type="Pfam" id="PF03364"/>
    </source>
</evidence>
<proteinExistence type="predicted"/>
<evidence type="ECO:0000313" key="3">
    <source>
        <dbReference type="Proteomes" id="UP001465755"/>
    </source>
</evidence>
<name>A0AAW1P2B8_9CHLO</name>
<gene>
    <name evidence="2" type="ORF">WJX73_001180</name>
</gene>
<evidence type="ECO:0000313" key="2">
    <source>
        <dbReference type="EMBL" id="KAK9801958.1"/>
    </source>
</evidence>
<dbReference type="AlphaFoldDB" id="A0AAW1P2B8"/>
<keyword evidence="3" id="KW-1185">Reference proteome</keyword>
<dbReference type="EMBL" id="JALJOQ010000073">
    <property type="protein sequence ID" value="KAK9801958.1"/>
    <property type="molecule type" value="Genomic_DNA"/>
</dbReference>
<reference evidence="2 3" key="1">
    <citation type="journal article" date="2024" name="Nat. Commun.">
        <title>Phylogenomics reveals the evolutionary origins of lichenization in chlorophyte algae.</title>
        <authorList>
            <person name="Puginier C."/>
            <person name="Libourel C."/>
            <person name="Otte J."/>
            <person name="Skaloud P."/>
            <person name="Haon M."/>
            <person name="Grisel S."/>
            <person name="Petersen M."/>
            <person name="Berrin J.G."/>
            <person name="Delaux P.M."/>
            <person name="Dal Grande F."/>
            <person name="Keller J."/>
        </authorList>
    </citation>
    <scope>NUCLEOTIDE SEQUENCE [LARGE SCALE GENOMIC DNA]</scope>
    <source>
        <strain evidence="2 3">SAG 2036</strain>
    </source>
</reference>
<dbReference type="InterPro" id="IPR023393">
    <property type="entry name" value="START-like_dom_sf"/>
</dbReference>
<dbReference type="PANTHER" id="PTHR34060:SF1">
    <property type="entry name" value="POLYKETIDE CYCLASE _ DEHYDRASE AND LIPID TRANSPORT PROTEIN"/>
    <property type="match status" value="1"/>
</dbReference>
<organism evidence="2 3">
    <name type="scientific">Symbiochloris irregularis</name>
    <dbReference type="NCBI Taxonomy" id="706552"/>
    <lineage>
        <taxon>Eukaryota</taxon>
        <taxon>Viridiplantae</taxon>
        <taxon>Chlorophyta</taxon>
        <taxon>core chlorophytes</taxon>
        <taxon>Trebouxiophyceae</taxon>
        <taxon>Trebouxiales</taxon>
        <taxon>Trebouxiaceae</taxon>
        <taxon>Symbiochloris</taxon>
    </lineage>
</organism>
<dbReference type="PANTHER" id="PTHR34060">
    <property type="entry name" value="POLYKETIDE CYCLASE / DEHYDRASE AND LIPID TRANSPORT PROTEIN"/>
    <property type="match status" value="1"/>
</dbReference>
<sequence length="146" mass="16430">MAPVESVWGALTDYESLGNFIPGLAENRCLSRNPKGARLLQVGEQNVALGAKFRAKVILDIQEYYDGVPMNDCCIGKLGLTDGKYPLPRGLAKAPAHDIVFRMVEGDFQDFQGVWRMQQRREQEPTSTYLSYAVYVAQMRPQDKRS</sequence>
<dbReference type="Pfam" id="PF03364">
    <property type="entry name" value="Polyketide_cyc"/>
    <property type="match status" value="1"/>
</dbReference>
<dbReference type="Proteomes" id="UP001465755">
    <property type="component" value="Unassembled WGS sequence"/>
</dbReference>
<feature type="domain" description="Coenzyme Q-binding protein COQ10 START" evidence="1">
    <location>
        <begin position="2"/>
        <end position="136"/>
    </location>
</feature>
<comment type="caution">
    <text evidence="2">The sequence shown here is derived from an EMBL/GenBank/DDBJ whole genome shotgun (WGS) entry which is preliminary data.</text>
</comment>
<accession>A0AAW1P2B8</accession>
<dbReference type="InterPro" id="IPR005031">
    <property type="entry name" value="COQ10_START"/>
</dbReference>
<dbReference type="Gene3D" id="3.30.530.20">
    <property type="match status" value="1"/>
</dbReference>